<dbReference type="OrthoDB" id="9779910at2"/>
<reference evidence="2 3" key="1">
    <citation type="submission" date="2019-09" db="EMBL/GenBank/DDBJ databases">
        <title>Complete Genome Sequence of Lactobacillus nenjiangensis SH-Y15, isolated from sauerkraut.</title>
        <authorList>
            <person name="Yang H."/>
        </authorList>
    </citation>
    <scope>NUCLEOTIDE SEQUENCE [LARGE SCALE GENOMIC DNA]</scope>
    <source>
        <strain evidence="2 3">SH-Y15</strain>
    </source>
</reference>
<dbReference type="InterPro" id="IPR051910">
    <property type="entry name" value="ComF/GntX_DNA_util-trans"/>
</dbReference>
<evidence type="ECO:0000256" key="1">
    <source>
        <dbReference type="ARBA" id="ARBA00008007"/>
    </source>
</evidence>
<dbReference type="PANTHER" id="PTHR47505">
    <property type="entry name" value="DNA UTILIZATION PROTEIN YHGH"/>
    <property type="match status" value="1"/>
</dbReference>
<dbReference type="Gene3D" id="3.40.50.2020">
    <property type="match status" value="1"/>
</dbReference>
<name>A0A5P1X6T6_9LACO</name>
<dbReference type="SUPFAM" id="SSF53271">
    <property type="entry name" value="PRTase-like"/>
    <property type="match status" value="1"/>
</dbReference>
<protein>
    <submittedName>
        <fullName evidence="2">ComF family protein</fullName>
    </submittedName>
</protein>
<accession>A0A5P1X6T6</accession>
<dbReference type="EMBL" id="CP043939">
    <property type="protein sequence ID" value="QER67988.1"/>
    <property type="molecule type" value="Genomic_DNA"/>
</dbReference>
<sequence>MICNQRINQLFNLNQLLAWKKLPAPLICEQCNQGFEPITGPRCQGCGRTDTNGALCDECIRWENKFGYVLHNQALFHYDEAMKDFMKQYKFNGDYRLRLVFESQLKSAASLIECDLIVPIPVTEATWRSRGFNQVTGMLGNLELSAAISTVEREKAEPQSHKTRRERIQLEQPFAMVNKFKDELPEQNILLIDDVYTTGTTLYHAANLLKSAGAHKICSLTLAR</sequence>
<dbReference type="PANTHER" id="PTHR47505:SF1">
    <property type="entry name" value="DNA UTILIZATION PROTEIN YHGH"/>
    <property type="match status" value="1"/>
</dbReference>
<keyword evidence="3" id="KW-1185">Reference proteome</keyword>
<dbReference type="InterPro" id="IPR000836">
    <property type="entry name" value="PRTase_dom"/>
</dbReference>
<dbReference type="AlphaFoldDB" id="A0A5P1X6T6"/>
<evidence type="ECO:0000313" key="2">
    <source>
        <dbReference type="EMBL" id="QER67988.1"/>
    </source>
</evidence>
<comment type="similarity">
    <text evidence="1">Belongs to the ComF/GntX family.</text>
</comment>
<dbReference type="RefSeq" id="WP_150204374.1">
    <property type="nucleotide sequence ID" value="NZ_CP043939.1"/>
</dbReference>
<dbReference type="KEGG" id="lnn:F0161_09110"/>
<proteinExistence type="inferred from homology"/>
<dbReference type="CDD" id="cd06223">
    <property type="entry name" value="PRTases_typeI"/>
    <property type="match status" value="1"/>
</dbReference>
<gene>
    <name evidence="2" type="ORF">F0161_09110</name>
</gene>
<evidence type="ECO:0000313" key="3">
    <source>
        <dbReference type="Proteomes" id="UP000325295"/>
    </source>
</evidence>
<organism evidence="2 3">
    <name type="scientific">Paucilactobacillus nenjiangensis</name>
    <dbReference type="NCBI Taxonomy" id="1296540"/>
    <lineage>
        <taxon>Bacteria</taxon>
        <taxon>Bacillati</taxon>
        <taxon>Bacillota</taxon>
        <taxon>Bacilli</taxon>
        <taxon>Lactobacillales</taxon>
        <taxon>Lactobacillaceae</taxon>
        <taxon>Paucilactobacillus</taxon>
    </lineage>
</organism>
<dbReference type="Proteomes" id="UP000325295">
    <property type="component" value="Chromosome"/>
</dbReference>
<dbReference type="InterPro" id="IPR029057">
    <property type="entry name" value="PRTase-like"/>
</dbReference>